<feature type="compositionally biased region" description="Polar residues" evidence="1">
    <location>
        <begin position="114"/>
        <end position="128"/>
    </location>
</feature>
<feature type="region of interest" description="Disordered" evidence="1">
    <location>
        <begin position="59"/>
        <end position="128"/>
    </location>
</feature>
<evidence type="ECO:0000313" key="3">
    <source>
        <dbReference type="Proteomes" id="UP001153076"/>
    </source>
</evidence>
<evidence type="ECO:0000256" key="1">
    <source>
        <dbReference type="SAM" id="MobiDB-lite"/>
    </source>
</evidence>
<feature type="compositionally biased region" description="Low complexity" evidence="1">
    <location>
        <begin position="76"/>
        <end position="85"/>
    </location>
</feature>
<dbReference type="EMBL" id="JAKOGI010002475">
    <property type="protein sequence ID" value="KAJ8421916.1"/>
    <property type="molecule type" value="Genomic_DNA"/>
</dbReference>
<sequence>MEAASSAQPLPHFDYVPIRGCEPSYKRAPMASHPYGIGMREATHVDRDDQLQEENCGRSIGANALSSRCPSHGRLTKSTTTLTLNKSRDLDEKVQDDDGPLSEHPHGGEGSPYTEKTTPDDLSTESSQCAECRELRKALHKLADKEQMDRFLKRGPCFLRNEREPVWPKPQEKEYSTETVATTASGYAEGITRSAWKAQLRGA</sequence>
<gene>
    <name evidence="2" type="ORF">Cgig2_021605</name>
</gene>
<proteinExistence type="predicted"/>
<protein>
    <submittedName>
        <fullName evidence="2">Uncharacterized protein</fullName>
    </submittedName>
</protein>
<comment type="caution">
    <text evidence="2">The sequence shown here is derived from an EMBL/GenBank/DDBJ whole genome shotgun (WGS) entry which is preliminary data.</text>
</comment>
<reference evidence="2" key="1">
    <citation type="submission" date="2022-04" db="EMBL/GenBank/DDBJ databases">
        <title>Carnegiea gigantea Genome sequencing and assembly v2.</title>
        <authorList>
            <person name="Copetti D."/>
            <person name="Sanderson M.J."/>
            <person name="Burquez A."/>
            <person name="Wojciechowski M.F."/>
        </authorList>
    </citation>
    <scope>NUCLEOTIDE SEQUENCE</scope>
    <source>
        <strain evidence="2">SGP5-SGP5p</strain>
        <tissue evidence="2">Aerial part</tissue>
    </source>
</reference>
<dbReference type="AlphaFoldDB" id="A0A9Q1GJL6"/>
<keyword evidence="3" id="KW-1185">Reference proteome</keyword>
<dbReference type="Proteomes" id="UP001153076">
    <property type="component" value="Unassembled WGS sequence"/>
</dbReference>
<accession>A0A9Q1GJL6</accession>
<evidence type="ECO:0000313" key="2">
    <source>
        <dbReference type="EMBL" id="KAJ8421916.1"/>
    </source>
</evidence>
<organism evidence="2 3">
    <name type="scientific">Carnegiea gigantea</name>
    <dbReference type="NCBI Taxonomy" id="171969"/>
    <lineage>
        <taxon>Eukaryota</taxon>
        <taxon>Viridiplantae</taxon>
        <taxon>Streptophyta</taxon>
        <taxon>Embryophyta</taxon>
        <taxon>Tracheophyta</taxon>
        <taxon>Spermatophyta</taxon>
        <taxon>Magnoliopsida</taxon>
        <taxon>eudicotyledons</taxon>
        <taxon>Gunneridae</taxon>
        <taxon>Pentapetalae</taxon>
        <taxon>Caryophyllales</taxon>
        <taxon>Cactineae</taxon>
        <taxon>Cactaceae</taxon>
        <taxon>Cactoideae</taxon>
        <taxon>Echinocereeae</taxon>
        <taxon>Carnegiea</taxon>
    </lineage>
</organism>
<name>A0A9Q1GJL6_9CARY</name>
<dbReference type="OrthoDB" id="1752268at2759"/>